<accession>A0A8S5TLE4</accession>
<keyword evidence="1" id="KW-0175">Coiled coil</keyword>
<evidence type="ECO:0000256" key="1">
    <source>
        <dbReference type="SAM" id="Coils"/>
    </source>
</evidence>
<evidence type="ECO:0000256" key="2">
    <source>
        <dbReference type="SAM" id="Phobius"/>
    </source>
</evidence>
<keyword evidence="2" id="KW-1133">Transmembrane helix</keyword>
<reference evidence="3" key="1">
    <citation type="journal article" date="2021" name="Proc. Natl. Acad. Sci. U.S.A.">
        <title>A Catalog of Tens of Thousands of Viruses from Human Metagenomes Reveals Hidden Associations with Chronic Diseases.</title>
        <authorList>
            <person name="Tisza M.J."/>
            <person name="Buck C.B."/>
        </authorList>
    </citation>
    <scope>NUCLEOTIDE SEQUENCE</scope>
    <source>
        <strain evidence="3">CtSmR6</strain>
    </source>
</reference>
<proteinExistence type="predicted"/>
<keyword evidence="2" id="KW-0472">Membrane</keyword>
<dbReference type="EMBL" id="BK032844">
    <property type="protein sequence ID" value="DAF63823.1"/>
    <property type="molecule type" value="Genomic_DNA"/>
</dbReference>
<feature type="coiled-coil region" evidence="1">
    <location>
        <begin position="51"/>
        <end position="113"/>
    </location>
</feature>
<organism evidence="3">
    <name type="scientific">Siphoviridae sp. ctSmR6</name>
    <dbReference type="NCBI Taxonomy" id="2827873"/>
    <lineage>
        <taxon>Viruses</taxon>
        <taxon>Duplodnaviria</taxon>
        <taxon>Heunggongvirae</taxon>
        <taxon>Uroviricota</taxon>
        <taxon>Caudoviricetes</taxon>
    </lineage>
</organism>
<name>A0A8S5TLE4_9CAUD</name>
<evidence type="ECO:0000313" key="3">
    <source>
        <dbReference type="EMBL" id="DAF63823.1"/>
    </source>
</evidence>
<protein>
    <submittedName>
        <fullName evidence="3">Tail tape measure</fullName>
    </submittedName>
</protein>
<feature type="transmembrane region" description="Helical" evidence="2">
    <location>
        <begin position="255"/>
        <end position="276"/>
    </location>
</feature>
<sequence length="501" mass="55614">MPLKGYIVLLDEFLYKIGFDVDSGKIKQIEQGLKNISNVAKQTAQPISDAVKAGMERNAELITKLEQAQNKAAEWCEEAKEQAQEAAAGLHKMAKAEEKVGEKAKEAAKETKKLTEKKPAIGLKQEFDGLRNKFLLIGAAATAASGLIANYLTVPLQNIQELAKQKNKLFDITQAEIDQAKEYQDRLQESKTAMQSITTQVALKLLPTVNQSLIGFNNFLKANKALVVEGLANVFKWILKLGQVFTNSFRFLNKLVSSTIGWKAALLILVGVLAVVKRAMLAAFVTNPIGWVIMLIGALMLVIDDLMTYLDGGESLFGDYWKPCIEWGKKAIALYKELEPTIKEVWDFVVNFITQSVNAIIGVFKMLYGVFTGDWELIKQGFKDVGDAILKAFEVPFKWIKKQYDEYIAPIINAVKNFDIGQTASDMWESTKSFLGFGNDTPKAALATQYADNNRSVQYHGGTATTTINVNTNNPQMANQIINNRQKNDLAFTQANLRGGY</sequence>
<keyword evidence="2" id="KW-0812">Transmembrane</keyword>
<feature type="transmembrane region" description="Helical" evidence="2">
    <location>
        <begin position="283"/>
        <end position="303"/>
    </location>
</feature>